<accession>A0A6I1ICT7</accession>
<gene>
    <name evidence="1" type="ORF">GCN75_22820</name>
</gene>
<reference evidence="1 2" key="1">
    <citation type="submission" date="2019-10" db="EMBL/GenBank/DDBJ databases">
        <title>Three novel species isolated from a subtropical stream in China.</title>
        <authorList>
            <person name="Lu H."/>
        </authorList>
    </citation>
    <scope>NUCLEOTIDE SEQUENCE [LARGE SCALE GENOMIC DNA]</scope>
    <source>
        <strain evidence="1 2">FT13W</strain>
    </source>
</reference>
<dbReference type="EMBL" id="WFLI01000034">
    <property type="protein sequence ID" value="KAB8062151.1"/>
    <property type="molecule type" value="Genomic_DNA"/>
</dbReference>
<sequence>MNAIEKASSDLNGTVQDTRQDLHRTIDKVASQAQPLADKVATRAHDGVDVVGDRIDQVSDTVSKASERLVARGKQLGAACQRAGETGRGYVRERPAVSLLVAVAAGYGLSKLLGSRKS</sequence>
<dbReference type="RefSeq" id="WP_152284431.1">
    <property type="nucleotide sequence ID" value="NZ_WFLI01000034.1"/>
</dbReference>
<protein>
    <recommendedName>
        <fullName evidence="3">DUF883 family protein</fullName>
    </recommendedName>
</protein>
<dbReference type="Proteomes" id="UP000468717">
    <property type="component" value="Unassembled WGS sequence"/>
</dbReference>
<keyword evidence="2" id="KW-1185">Reference proteome</keyword>
<name>A0A6I1ICT7_9BURK</name>
<dbReference type="AlphaFoldDB" id="A0A6I1ICT7"/>
<comment type="caution">
    <text evidence="1">The sequence shown here is derived from an EMBL/GenBank/DDBJ whole genome shotgun (WGS) entry which is preliminary data.</text>
</comment>
<evidence type="ECO:0000313" key="2">
    <source>
        <dbReference type="Proteomes" id="UP000468717"/>
    </source>
</evidence>
<organism evidence="1 2">
    <name type="scientific">Janthinobacterium violaceinigrum</name>
    <dbReference type="NCBI Taxonomy" id="2654252"/>
    <lineage>
        <taxon>Bacteria</taxon>
        <taxon>Pseudomonadati</taxon>
        <taxon>Pseudomonadota</taxon>
        <taxon>Betaproteobacteria</taxon>
        <taxon>Burkholderiales</taxon>
        <taxon>Oxalobacteraceae</taxon>
        <taxon>Janthinobacterium</taxon>
    </lineage>
</organism>
<evidence type="ECO:0008006" key="3">
    <source>
        <dbReference type="Google" id="ProtNLM"/>
    </source>
</evidence>
<proteinExistence type="predicted"/>
<evidence type="ECO:0000313" key="1">
    <source>
        <dbReference type="EMBL" id="KAB8062151.1"/>
    </source>
</evidence>